<keyword evidence="3" id="KW-1185">Reference proteome</keyword>
<gene>
    <name evidence="2" type="ORF">OUZ56_032518</name>
</gene>
<protein>
    <submittedName>
        <fullName evidence="2">Uncharacterized protein</fullName>
    </submittedName>
</protein>
<feature type="compositionally biased region" description="Basic and acidic residues" evidence="1">
    <location>
        <begin position="249"/>
        <end position="282"/>
    </location>
</feature>
<proteinExistence type="predicted"/>
<feature type="region of interest" description="Disordered" evidence="1">
    <location>
        <begin position="237"/>
        <end position="282"/>
    </location>
</feature>
<feature type="compositionally biased region" description="Basic and acidic residues" evidence="1">
    <location>
        <begin position="767"/>
        <end position="780"/>
    </location>
</feature>
<organism evidence="2 3">
    <name type="scientific">Daphnia magna</name>
    <dbReference type="NCBI Taxonomy" id="35525"/>
    <lineage>
        <taxon>Eukaryota</taxon>
        <taxon>Metazoa</taxon>
        <taxon>Ecdysozoa</taxon>
        <taxon>Arthropoda</taxon>
        <taxon>Crustacea</taxon>
        <taxon>Branchiopoda</taxon>
        <taxon>Diplostraca</taxon>
        <taxon>Cladocera</taxon>
        <taxon>Anomopoda</taxon>
        <taxon>Daphniidae</taxon>
        <taxon>Daphnia</taxon>
    </lineage>
</organism>
<dbReference type="Proteomes" id="UP001234178">
    <property type="component" value="Unassembled WGS sequence"/>
</dbReference>
<comment type="caution">
    <text evidence="2">The sequence shown here is derived from an EMBL/GenBank/DDBJ whole genome shotgun (WGS) entry which is preliminary data.</text>
</comment>
<sequence>MRFSPPALERGGVPRGIFERNCCKNRCLRRSCPTGVALYVPTRPAPIRARIFAASSARRFARALAWREEAPQTKTTSEACASEVVWSRLLGSGGEVADRFGRCRRRDARRDDLAFEGRLAAGRLLADDERCDVAVAEGEEHREGGREPVAGLDGGDGARGGDGAEGDLGEGNVGAGHVAVGLAGAGLRRADELTGHVAEAFEDRLRKVRREAGAEGEEGGELLDGAPAAAALGRLGHHVEGGEGAGGADAEREVDEDHHLRVGRRHQDERREEEHREDDHERVGEVGRQVEVGFHALANREALRREDALEELAGGLNRPLGPAVLLGAEGADVFRELGGGDDVFPVDELPAGELSAVAEVEVLREGVVLPAAGVGDRLATPHAAGPREVEEPAGRRAGAVFHEVVAVEHERLRAGEQRRVAVQVAPTSLNHSDLRIGEVGDEVAEEGLRREEVGVEDGDELPFGHLEAVVEGAGLVAGAVDAMDVDDVEAGLAEAVDRVPEEEAGLVRRVVEDLDLKLFPRVIDLRSVGEQALGDGRFVEERELERHVGNLARAHPDGELLVGGTTRGELLRVADARIHQVGPVQAVGGQEEQDREIGDAQGDLHAPLLSTYIHANCHRLVNRCTGLSEAPRHLTQDSQVFSRASPGGRGGGACGSASATCRAPSAVGSGGSRSGPSRRRRSRPPIRRGPARKSAQRRRTRAGSGSPLPAKSRAAGARDAADRRGRRGVEAPAVERVFNEGDQEHTAGKQRRRLPGPEGAPAAPETDADHRAEPDPRRDRVGLGEVALDELVLKYPKAPRTLRRQVALGGVKAFFCKFERIHRSEAARFRLRSAPSRRSSAAMSTDPLATLRPFLELHAAASTRLDGALVAHPRGAAQAAVFLVEQARVPARAEALASLPASLFDAAVVDRLAAVAAALQAQEAPVVIAVTVRPETLAQAEAIKARLQKVLEYHLADDPQASAELAEIRSGSGPLDLASDLSRYASLCDAHEALLGGDRNFRPGDVTEARIAAGEIVADLQAIASANGEGDRRLLLALLAADYAEVIAAIVFVGRREPK</sequence>
<feature type="region of interest" description="Disordered" evidence="1">
    <location>
        <begin position="137"/>
        <end position="167"/>
    </location>
</feature>
<feature type="compositionally biased region" description="Basic and acidic residues" evidence="1">
    <location>
        <begin position="737"/>
        <end position="747"/>
    </location>
</feature>
<feature type="region of interest" description="Disordered" evidence="1">
    <location>
        <begin position="641"/>
        <end position="780"/>
    </location>
</feature>
<dbReference type="EMBL" id="JAOYFB010000041">
    <property type="protein sequence ID" value="KAK4045110.1"/>
    <property type="molecule type" value="Genomic_DNA"/>
</dbReference>
<accession>A0ABR0B948</accession>
<reference evidence="2 3" key="1">
    <citation type="journal article" date="2023" name="Nucleic Acids Res.">
        <title>The hologenome of Daphnia magna reveals possible DNA methylation and microbiome-mediated evolution of the host genome.</title>
        <authorList>
            <person name="Chaturvedi A."/>
            <person name="Li X."/>
            <person name="Dhandapani V."/>
            <person name="Marshall H."/>
            <person name="Kissane S."/>
            <person name="Cuenca-Cambronero M."/>
            <person name="Asole G."/>
            <person name="Calvet F."/>
            <person name="Ruiz-Romero M."/>
            <person name="Marangio P."/>
            <person name="Guigo R."/>
            <person name="Rago D."/>
            <person name="Mirbahai L."/>
            <person name="Eastwood N."/>
            <person name="Colbourne J.K."/>
            <person name="Zhou J."/>
            <person name="Mallon E."/>
            <person name="Orsini L."/>
        </authorList>
    </citation>
    <scope>NUCLEOTIDE SEQUENCE [LARGE SCALE GENOMIC DNA]</scope>
    <source>
        <strain evidence="2">LRV0_1</strain>
    </source>
</reference>
<feature type="compositionally biased region" description="Basic and acidic residues" evidence="1">
    <location>
        <begin position="137"/>
        <end position="146"/>
    </location>
</feature>
<evidence type="ECO:0000313" key="3">
    <source>
        <dbReference type="Proteomes" id="UP001234178"/>
    </source>
</evidence>
<feature type="compositionally biased region" description="Low complexity" evidence="1">
    <location>
        <begin position="655"/>
        <end position="667"/>
    </location>
</feature>
<feature type="compositionally biased region" description="Basic and acidic residues" evidence="1">
    <location>
        <begin position="719"/>
        <end position="729"/>
    </location>
</feature>
<feature type="compositionally biased region" description="Basic residues" evidence="1">
    <location>
        <begin position="676"/>
        <end position="701"/>
    </location>
</feature>
<feature type="compositionally biased region" description="Gly residues" evidence="1">
    <location>
        <begin position="152"/>
        <end position="163"/>
    </location>
</feature>
<evidence type="ECO:0000313" key="2">
    <source>
        <dbReference type="EMBL" id="KAK4045110.1"/>
    </source>
</evidence>
<name>A0ABR0B948_9CRUS</name>
<feature type="compositionally biased region" description="Low complexity" evidence="1">
    <location>
        <begin position="756"/>
        <end position="765"/>
    </location>
</feature>
<evidence type="ECO:0000256" key="1">
    <source>
        <dbReference type="SAM" id="MobiDB-lite"/>
    </source>
</evidence>